<feature type="signal peptide" evidence="9">
    <location>
        <begin position="1"/>
        <end position="19"/>
    </location>
</feature>
<evidence type="ECO:0000256" key="8">
    <source>
        <dbReference type="PROSITE-ProRule" id="PRU01032"/>
    </source>
</evidence>
<dbReference type="CDD" id="cd04056">
    <property type="entry name" value="Peptidases_S53"/>
    <property type="match status" value="1"/>
</dbReference>
<feature type="active site" description="Charge relay system" evidence="8">
    <location>
        <position position="280"/>
    </location>
</feature>
<dbReference type="GO" id="GO:0046872">
    <property type="term" value="F:metal ion binding"/>
    <property type="evidence" value="ECO:0007669"/>
    <property type="project" value="UniProtKB-UniRule"/>
</dbReference>
<dbReference type="InterPro" id="IPR036852">
    <property type="entry name" value="Peptidase_S8/S53_dom_sf"/>
</dbReference>
<dbReference type="PANTHER" id="PTHR14218:SF10">
    <property type="entry name" value="PEPTIDASE S53 DOMAIN-CONTAINING PROTEIN"/>
    <property type="match status" value="1"/>
</dbReference>
<dbReference type="PROSITE" id="PS51695">
    <property type="entry name" value="SEDOLISIN"/>
    <property type="match status" value="1"/>
</dbReference>
<evidence type="ECO:0000256" key="9">
    <source>
        <dbReference type="SAM" id="SignalP"/>
    </source>
</evidence>
<dbReference type="GO" id="GO:0006508">
    <property type="term" value="P:proteolysis"/>
    <property type="evidence" value="ECO:0007669"/>
    <property type="project" value="UniProtKB-KW"/>
</dbReference>
<keyword evidence="6 8" id="KW-0106">Calcium</keyword>
<comment type="subcellular location">
    <subcellularLocation>
        <location evidence="1">Secreted</location>
        <location evidence="1">Extracellular space</location>
    </subcellularLocation>
</comment>
<dbReference type="AlphaFoldDB" id="A0A0C3S1X2"/>
<feature type="binding site" evidence="8">
    <location>
        <position position="517"/>
    </location>
    <ligand>
        <name>Ca(2+)</name>
        <dbReference type="ChEBI" id="CHEBI:29108"/>
    </ligand>
</feature>
<evidence type="ECO:0000256" key="2">
    <source>
        <dbReference type="ARBA" id="ARBA00022670"/>
    </source>
</evidence>
<dbReference type="OrthoDB" id="409122at2759"/>
<dbReference type="Proteomes" id="UP000053257">
    <property type="component" value="Unassembled WGS sequence"/>
</dbReference>
<evidence type="ECO:0000256" key="6">
    <source>
        <dbReference type="ARBA" id="ARBA00022837"/>
    </source>
</evidence>
<organism evidence="11 12">
    <name type="scientific">Phlebiopsis gigantea (strain 11061_1 CR5-6)</name>
    <name type="common">White-rot fungus</name>
    <name type="synonym">Peniophora gigantea</name>
    <dbReference type="NCBI Taxonomy" id="745531"/>
    <lineage>
        <taxon>Eukaryota</taxon>
        <taxon>Fungi</taxon>
        <taxon>Dikarya</taxon>
        <taxon>Basidiomycota</taxon>
        <taxon>Agaricomycotina</taxon>
        <taxon>Agaricomycetes</taxon>
        <taxon>Polyporales</taxon>
        <taxon>Phanerochaetaceae</taxon>
        <taxon>Phlebiopsis</taxon>
    </lineage>
</organism>
<keyword evidence="3 8" id="KW-0479">Metal-binding</keyword>
<dbReference type="STRING" id="745531.A0A0C3S1X2"/>
<evidence type="ECO:0000313" key="11">
    <source>
        <dbReference type="EMBL" id="KIP01540.1"/>
    </source>
</evidence>
<dbReference type="EMBL" id="KN840770">
    <property type="protein sequence ID" value="KIP01540.1"/>
    <property type="molecule type" value="Genomic_DNA"/>
</dbReference>
<feature type="chain" id="PRO_5002181178" description="Peptidase S53 domain-containing protein" evidence="9">
    <location>
        <begin position="20"/>
        <end position="561"/>
    </location>
</feature>
<dbReference type="CDD" id="cd11377">
    <property type="entry name" value="Pro-peptidase_S53"/>
    <property type="match status" value="1"/>
</dbReference>
<proteinExistence type="predicted"/>
<dbReference type="GO" id="GO:0008240">
    <property type="term" value="F:tripeptidyl-peptidase activity"/>
    <property type="evidence" value="ECO:0007669"/>
    <property type="project" value="TreeGrafter"/>
</dbReference>
<gene>
    <name evidence="11" type="ORF">PHLGIDRAFT_80411</name>
</gene>
<evidence type="ECO:0000256" key="4">
    <source>
        <dbReference type="ARBA" id="ARBA00022801"/>
    </source>
</evidence>
<evidence type="ECO:0000256" key="7">
    <source>
        <dbReference type="ARBA" id="ARBA00023145"/>
    </source>
</evidence>
<dbReference type="GO" id="GO:0004252">
    <property type="term" value="F:serine-type endopeptidase activity"/>
    <property type="evidence" value="ECO:0007669"/>
    <property type="project" value="UniProtKB-UniRule"/>
</dbReference>
<keyword evidence="7" id="KW-0865">Zymogen</keyword>
<keyword evidence="9" id="KW-0732">Signal</keyword>
<comment type="cofactor">
    <cofactor evidence="8">
        <name>Ca(2+)</name>
        <dbReference type="ChEBI" id="CHEBI:29108"/>
    </cofactor>
    <text evidence="8">Binds 1 Ca(2+) ion per subunit.</text>
</comment>
<feature type="binding site" evidence="8">
    <location>
        <position position="518"/>
    </location>
    <ligand>
        <name>Ca(2+)</name>
        <dbReference type="ChEBI" id="CHEBI:29108"/>
    </ligand>
</feature>
<keyword evidence="12" id="KW-1185">Reference proteome</keyword>
<dbReference type="PANTHER" id="PTHR14218">
    <property type="entry name" value="PROTEASE S8 TRIPEPTIDYL PEPTIDASE I CLN2"/>
    <property type="match status" value="1"/>
</dbReference>
<dbReference type="Pfam" id="PF09286">
    <property type="entry name" value="Pro-kuma_activ"/>
    <property type="match status" value="1"/>
</dbReference>
<dbReference type="InterPro" id="IPR030400">
    <property type="entry name" value="Sedolisin_dom"/>
</dbReference>
<dbReference type="HOGENOM" id="CLU_013783_3_1_1"/>
<evidence type="ECO:0000256" key="5">
    <source>
        <dbReference type="ARBA" id="ARBA00022825"/>
    </source>
</evidence>
<evidence type="ECO:0000256" key="1">
    <source>
        <dbReference type="ARBA" id="ARBA00004239"/>
    </source>
</evidence>
<feature type="domain" description="Peptidase S53" evidence="10">
    <location>
        <begin position="200"/>
        <end position="561"/>
    </location>
</feature>
<dbReference type="GO" id="GO:0005576">
    <property type="term" value="C:extracellular region"/>
    <property type="evidence" value="ECO:0007669"/>
    <property type="project" value="UniProtKB-SubCell"/>
</dbReference>
<keyword evidence="2 8" id="KW-0645">Protease</keyword>
<feature type="active site" description="Charge relay system" evidence="8">
    <location>
        <position position="475"/>
    </location>
</feature>
<dbReference type="InterPro" id="IPR015366">
    <property type="entry name" value="S53_propep"/>
</dbReference>
<keyword evidence="4 8" id="KW-0378">Hydrolase</keyword>
<evidence type="ECO:0000259" key="10">
    <source>
        <dbReference type="PROSITE" id="PS51695"/>
    </source>
</evidence>
<evidence type="ECO:0000256" key="3">
    <source>
        <dbReference type="ARBA" id="ARBA00022723"/>
    </source>
</evidence>
<reference evidence="11 12" key="1">
    <citation type="journal article" date="2014" name="PLoS Genet.">
        <title>Analysis of the Phlebiopsis gigantea genome, transcriptome and secretome provides insight into its pioneer colonization strategies of wood.</title>
        <authorList>
            <person name="Hori C."/>
            <person name="Ishida T."/>
            <person name="Igarashi K."/>
            <person name="Samejima M."/>
            <person name="Suzuki H."/>
            <person name="Master E."/>
            <person name="Ferreira P."/>
            <person name="Ruiz-Duenas F.J."/>
            <person name="Held B."/>
            <person name="Canessa P."/>
            <person name="Larrondo L.F."/>
            <person name="Schmoll M."/>
            <person name="Druzhinina I.S."/>
            <person name="Kubicek C.P."/>
            <person name="Gaskell J.A."/>
            <person name="Kersten P."/>
            <person name="St John F."/>
            <person name="Glasner J."/>
            <person name="Sabat G."/>
            <person name="Splinter BonDurant S."/>
            <person name="Syed K."/>
            <person name="Yadav J."/>
            <person name="Mgbeahuruike A.C."/>
            <person name="Kovalchuk A."/>
            <person name="Asiegbu F.O."/>
            <person name="Lackner G."/>
            <person name="Hoffmeister D."/>
            <person name="Rencoret J."/>
            <person name="Gutierrez A."/>
            <person name="Sun H."/>
            <person name="Lindquist E."/>
            <person name="Barry K."/>
            <person name="Riley R."/>
            <person name="Grigoriev I.V."/>
            <person name="Henrissat B."/>
            <person name="Kues U."/>
            <person name="Berka R.M."/>
            <person name="Martinez A.T."/>
            <person name="Covert S.F."/>
            <person name="Blanchette R.A."/>
            <person name="Cullen D."/>
        </authorList>
    </citation>
    <scope>NUCLEOTIDE SEQUENCE [LARGE SCALE GENOMIC DNA]</scope>
    <source>
        <strain evidence="11 12">11061_1 CR5-6</strain>
    </source>
</reference>
<dbReference type="SUPFAM" id="SSF54897">
    <property type="entry name" value="Protease propeptides/inhibitors"/>
    <property type="match status" value="1"/>
</dbReference>
<evidence type="ECO:0000313" key="12">
    <source>
        <dbReference type="Proteomes" id="UP000053257"/>
    </source>
</evidence>
<sequence>MLALSKLCALFSVVAAASASLVFHEARSAAPSGFVSKGPAPADQTLELRIGLTSSNIDGLHDKVTSISTPGSAEFRQWLSADEVKAFLQPAPATLAAFHAFATANNLQARDVSANGEWVAITTTVAQANALFGANFELFEHEELAEPIVRALSVSLPAELAGHVDVVHPTTSFEDPNPRLTPIATTHVDRRAIPAACNSTITPACLQDIYGIPATPAVKNTNTLLVTAYVEQFAQTADLKSFLTQFRPDISPATTFTLETVDSGTNPQGAADAGTEANLDIEYTIGVATGIPVTFLSNGNSNFNTALMDTATFLSTATNPPSTMTTSYGTNENTISSSVATSICNTYSALGARGISVINASGDGGVRGNHDSLSQCTSNTFIPVFPASCPFVTAVGSTIGVQPERAINFTGGGFSGIFTRPSFQDTVVPQFLATVPANFPGVFSSGGRGYPDVALQGWNFNIVDGGETGLVGGTSASSPSFASIIALINDELVAAGKPTLGFLNPFIYTTAAGAFTDITLGKNTGFTCPSTATAFTAAAGWDPLTGFGTPVFSKLLAAAQA</sequence>
<name>A0A0C3S1X2_PHLG1</name>
<accession>A0A0C3S1X2</accession>
<feature type="binding site" evidence="8">
    <location>
        <position position="540"/>
    </location>
    <ligand>
        <name>Ca(2+)</name>
        <dbReference type="ChEBI" id="CHEBI:29108"/>
    </ligand>
</feature>
<dbReference type="InterPro" id="IPR050819">
    <property type="entry name" value="Tripeptidyl-peptidase_I"/>
</dbReference>
<dbReference type="Gene3D" id="3.40.50.200">
    <property type="entry name" value="Peptidase S8/S53 domain"/>
    <property type="match status" value="1"/>
</dbReference>
<keyword evidence="5 8" id="KW-0720">Serine protease</keyword>
<dbReference type="SUPFAM" id="SSF52743">
    <property type="entry name" value="Subtilisin-like"/>
    <property type="match status" value="1"/>
</dbReference>
<feature type="binding site" evidence="8">
    <location>
        <position position="542"/>
    </location>
    <ligand>
        <name>Ca(2+)</name>
        <dbReference type="ChEBI" id="CHEBI:29108"/>
    </ligand>
</feature>
<dbReference type="SMART" id="SM00944">
    <property type="entry name" value="Pro-kuma_activ"/>
    <property type="match status" value="1"/>
</dbReference>
<protein>
    <recommendedName>
        <fullName evidence="10">Peptidase S53 domain-containing protein</fullName>
    </recommendedName>
</protein>
<feature type="active site" description="Charge relay system" evidence="8">
    <location>
        <position position="276"/>
    </location>
</feature>